<organism evidence="1 2">
    <name type="scientific">Macrolepiota fuliginosa MF-IS2</name>
    <dbReference type="NCBI Taxonomy" id="1400762"/>
    <lineage>
        <taxon>Eukaryota</taxon>
        <taxon>Fungi</taxon>
        <taxon>Dikarya</taxon>
        <taxon>Basidiomycota</taxon>
        <taxon>Agaricomycotina</taxon>
        <taxon>Agaricomycetes</taxon>
        <taxon>Agaricomycetidae</taxon>
        <taxon>Agaricales</taxon>
        <taxon>Agaricineae</taxon>
        <taxon>Agaricaceae</taxon>
        <taxon>Macrolepiota</taxon>
    </lineage>
</organism>
<gene>
    <name evidence="1" type="ORF">P691DRAFT_647761</name>
</gene>
<evidence type="ECO:0000313" key="1">
    <source>
        <dbReference type="EMBL" id="KAF9446279.1"/>
    </source>
</evidence>
<name>A0A9P5X9N9_9AGAR</name>
<dbReference type="EMBL" id="MU151254">
    <property type="protein sequence ID" value="KAF9446279.1"/>
    <property type="molecule type" value="Genomic_DNA"/>
</dbReference>
<evidence type="ECO:0008006" key="3">
    <source>
        <dbReference type="Google" id="ProtNLM"/>
    </source>
</evidence>
<proteinExistence type="predicted"/>
<keyword evidence="2" id="KW-1185">Reference proteome</keyword>
<feature type="non-terminal residue" evidence="1">
    <location>
        <position position="1"/>
    </location>
</feature>
<dbReference type="Proteomes" id="UP000807342">
    <property type="component" value="Unassembled WGS sequence"/>
</dbReference>
<reference evidence="1" key="1">
    <citation type="submission" date="2020-11" db="EMBL/GenBank/DDBJ databases">
        <authorList>
            <consortium name="DOE Joint Genome Institute"/>
            <person name="Ahrendt S."/>
            <person name="Riley R."/>
            <person name="Andreopoulos W."/>
            <person name="Labutti K."/>
            <person name="Pangilinan J."/>
            <person name="Ruiz-Duenas F.J."/>
            <person name="Barrasa J.M."/>
            <person name="Sanchez-Garcia M."/>
            <person name="Camarero S."/>
            <person name="Miyauchi S."/>
            <person name="Serrano A."/>
            <person name="Linde D."/>
            <person name="Babiker R."/>
            <person name="Drula E."/>
            <person name="Ayuso-Fernandez I."/>
            <person name="Pacheco R."/>
            <person name="Padilla G."/>
            <person name="Ferreira P."/>
            <person name="Barriuso J."/>
            <person name="Kellner H."/>
            <person name="Castanera R."/>
            <person name="Alfaro M."/>
            <person name="Ramirez L."/>
            <person name="Pisabarro A.G."/>
            <person name="Kuo A."/>
            <person name="Tritt A."/>
            <person name="Lipzen A."/>
            <person name="He G."/>
            <person name="Yan M."/>
            <person name="Ng V."/>
            <person name="Cullen D."/>
            <person name="Martin F."/>
            <person name="Rosso M.-N."/>
            <person name="Henrissat B."/>
            <person name="Hibbett D."/>
            <person name="Martinez A.T."/>
            <person name="Grigoriev I.V."/>
        </authorList>
    </citation>
    <scope>NUCLEOTIDE SEQUENCE</scope>
    <source>
        <strain evidence="1">MF-IS2</strain>
    </source>
</reference>
<evidence type="ECO:0000313" key="2">
    <source>
        <dbReference type="Proteomes" id="UP000807342"/>
    </source>
</evidence>
<comment type="caution">
    <text evidence="1">The sequence shown here is derived from an EMBL/GenBank/DDBJ whole genome shotgun (WGS) entry which is preliminary data.</text>
</comment>
<protein>
    <recommendedName>
        <fullName evidence="3">F-box domain-containing protein</fullName>
    </recommendedName>
</protein>
<dbReference type="AlphaFoldDB" id="A0A9P5X9N9"/>
<feature type="non-terminal residue" evidence="1">
    <location>
        <position position="362"/>
    </location>
</feature>
<dbReference type="OrthoDB" id="3270987at2759"/>
<sequence>DSLNNKTRSLATLAEKLKTERVPLLQKLNEIQPTISVLPREILALVFQYTCPPHDFDPIYDLKKLPNPSKGSYPQFILAGVSGHWRQLVFASPRIWTSLDLSLTQDVYLKRSNILRCFLTYSGHCPLSFYLRFVMYNNINHLVHGEIDHLFYEHAWRFRELYLLYPPRKWVKFLPQLSNLVNISIHCHDVGDPVLIPNSCSRITIFDLPRAVVLELSYLDVTVLSLLYVPVDVATSLLVQCPNLVRYRCRLASSPNSRDPSKLPQHPFTLPHLTTFEWETSEWPDADGAVCRLLQMPVLQTLCWRGSQGGWGILYPESYSESASCLHHLPSTVSALLLSHIMMDREYQTALHYLHDNPIECL</sequence>
<accession>A0A9P5X9N9</accession>